<reference evidence="1 2" key="1">
    <citation type="submission" date="2020-07" db="EMBL/GenBank/DDBJ databases">
        <authorList>
            <person name="Feng H."/>
        </authorList>
    </citation>
    <scope>NUCLEOTIDE SEQUENCE [LARGE SCALE GENOMIC DNA]</scope>
    <source>
        <strain evidence="2">s-11</strain>
    </source>
</reference>
<dbReference type="OrthoDB" id="2795636at2"/>
<dbReference type="Proteomes" id="UP000530514">
    <property type="component" value="Unassembled WGS sequence"/>
</dbReference>
<dbReference type="EMBL" id="JACEIP010000013">
    <property type="protein sequence ID" value="MBA4543249.1"/>
    <property type="molecule type" value="Genomic_DNA"/>
</dbReference>
<evidence type="ECO:0000313" key="2">
    <source>
        <dbReference type="Proteomes" id="UP000530514"/>
    </source>
</evidence>
<protein>
    <submittedName>
        <fullName evidence="1">Uncharacterized protein</fullName>
    </submittedName>
</protein>
<sequence>MLHPSNQHDELLHRLKQHPRFHQILYNKAFVNKEIQVTEWTCCRHFDDQLDKETLIRQISRQKARSGRIPGQLPKDLQIVLDFHAFRRWNERISPCTDIHLLRSRMIQLLHLGRVQLSPKGWGLIDQDILFGYKISDRSLIIQTFIGRISLIPALANYKAVLRFNASQNDRLNLYIPANLLKRQHLPLLPREVVKFAGTRNQYQLEEYRYRRKDSSLGSIFALTVNQGTQVSLILIDPLQPPKQKLYRSVLYLLLLKGYQDFVLEHILIYKAAKLQKLLAKQDAPSSLLKRII</sequence>
<name>A0A7W1XAY0_9BACL</name>
<keyword evidence="2" id="KW-1185">Reference proteome</keyword>
<evidence type="ECO:0000313" key="1">
    <source>
        <dbReference type="EMBL" id="MBA4543249.1"/>
    </source>
</evidence>
<comment type="caution">
    <text evidence="1">The sequence shown here is derived from an EMBL/GenBank/DDBJ whole genome shotgun (WGS) entry which is preliminary data.</text>
</comment>
<organism evidence="1 2">
    <name type="scientific">Thermoactinomyces daqus</name>
    <dbReference type="NCBI Taxonomy" id="1329516"/>
    <lineage>
        <taxon>Bacteria</taxon>
        <taxon>Bacillati</taxon>
        <taxon>Bacillota</taxon>
        <taxon>Bacilli</taxon>
        <taxon>Bacillales</taxon>
        <taxon>Thermoactinomycetaceae</taxon>
        <taxon>Thermoactinomyces</taxon>
    </lineage>
</organism>
<dbReference type="AlphaFoldDB" id="A0A7W1XAY0"/>
<dbReference type="RefSeq" id="WP_033100848.1">
    <property type="nucleotide sequence ID" value="NZ_JACEIP010000013.1"/>
</dbReference>
<accession>A0A7W1XAY0</accession>
<gene>
    <name evidence="1" type="ORF">H1164_10110</name>
</gene>
<proteinExistence type="predicted"/>